<dbReference type="EMBL" id="VYYT01000052">
    <property type="protein sequence ID" value="KAK2773840.1"/>
    <property type="molecule type" value="Genomic_DNA"/>
</dbReference>
<accession>A0AAD9YNA2</accession>
<reference evidence="1" key="1">
    <citation type="submission" date="2023-02" db="EMBL/GenBank/DDBJ databases">
        <title>Colletotrichum kahawae CIFC_Que2 genome sequencing and assembly.</title>
        <authorList>
            <person name="Baroncelli R."/>
        </authorList>
    </citation>
    <scope>NUCLEOTIDE SEQUENCE</scope>
    <source>
        <strain evidence="1">CIFC_Que2</strain>
    </source>
</reference>
<evidence type="ECO:0000313" key="2">
    <source>
        <dbReference type="Proteomes" id="UP001281614"/>
    </source>
</evidence>
<keyword evidence="2" id="KW-1185">Reference proteome</keyword>
<dbReference type="AlphaFoldDB" id="A0AAD9YNA2"/>
<organism evidence="1 2">
    <name type="scientific">Colletotrichum kahawae</name>
    <name type="common">Coffee berry disease fungus</name>
    <dbReference type="NCBI Taxonomy" id="34407"/>
    <lineage>
        <taxon>Eukaryota</taxon>
        <taxon>Fungi</taxon>
        <taxon>Dikarya</taxon>
        <taxon>Ascomycota</taxon>
        <taxon>Pezizomycotina</taxon>
        <taxon>Sordariomycetes</taxon>
        <taxon>Hypocreomycetidae</taxon>
        <taxon>Glomerellales</taxon>
        <taxon>Glomerellaceae</taxon>
        <taxon>Colletotrichum</taxon>
        <taxon>Colletotrichum gloeosporioides species complex</taxon>
    </lineage>
</organism>
<protein>
    <submittedName>
        <fullName evidence="1">Uncharacterized protein</fullName>
    </submittedName>
</protein>
<gene>
    <name evidence="1" type="ORF">CKAH01_13423</name>
</gene>
<sequence>MTGLATPTNMAAAAWGHGEARWVEIEDGWTHSDGQIDSGPSPWPGLPHLGQIGNHQERTITTAVFQGVLGTS</sequence>
<name>A0AAD9YNA2_COLKA</name>
<comment type="caution">
    <text evidence="1">The sequence shown here is derived from an EMBL/GenBank/DDBJ whole genome shotgun (WGS) entry which is preliminary data.</text>
</comment>
<dbReference type="Proteomes" id="UP001281614">
    <property type="component" value="Unassembled WGS sequence"/>
</dbReference>
<proteinExistence type="predicted"/>
<evidence type="ECO:0000313" key="1">
    <source>
        <dbReference type="EMBL" id="KAK2773840.1"/>
    </source>
</evidence>